<evidence type="ECO:0000256" key="5">
    <source>
        <dbReference type="ARBA" id="ARBA00022989"/>
    </source>
</evidence>
<feature type="transmembrane region" description="Helical" evidence="7">
    <location>
        <begin position="70"/>
        <end position="92"/>
    </location>
</feature>
<evidence type="ECO:0000256" key="4">
    <source>
        <dbReference type="ARBA" id="ARBA00022692"/>
    </source>
</evidence>
<keyword evidence="3" id="KW-1003">Cell membrane</keyword>
<evidence type="ECO:0000313" key="10">
    <source>
        <dbReference type="Proteomes" id="UP001165561"/>
    </source>
</evidence>
<keyword evidence="4 7" id="KW-0812">Transmembrane</keyword>
<evidence type="ECO:0000256" key="1">
    <source>
        <dbReference type="ARBA" id="ARBA00004651"/>
    </source>
</evidence>
<feature type="transmembrane region" description="Helical" evidence="7">
    <location>
        <begin position="104"/>
        <end position="128"/>
    </location>
</feature>
<comment type="similarity">
    <text evidence="7">Belongs to the binding-protein-dependent transport system permease family.</text>
</comment>
<dbReference type="PANTHER" id="PTHR30151">
    <property type="entry name" value="ALKANE SULFONATE ABC TRANSPORTER-RELATED, MEMBRANE SUBUNIT"/>
    <property type="match status" value="1"/>
</dbReference>
<comment type="caution">
    <text evidence="9">The sequence shown here is derived from an EMBL/GenBank/DDBJ whole genome shotgun (WGS) entry which is preliminary data.</text>
</comment>
<evidence type="ECO:0000256" key="3">
    <source>
        <dbReference type="ARBA" id="ARBA00022475"/>
    </source>
</evidence>
<dbReference type="PANTHER" id="PTHR30151:SF41">
    <property type="entry name" value="ABC TRANSPORTER PERMEASE PROTEIN"/>
    <property type="match status" value="1"/>
</dbReference>
<feature type="domain" description="ABC transmembrane type-1" evidence="8">
    <location>
        <begin position="64"/>
        <end position="254"/>
    </location>
</feature>
<dbReference type="InterPro" id="IPR035906">
    <property type="entry name" value="MetI-like_sf"/>
</dbReference>
<feature type="transmembrane region" description="Helical" evidence="7">
    <location>
        <begin position="198"/>
        <end position="221"/>
    </location>
</feature>
<comment type="subcellular location">
    <subcellularLocation>
        <location evidence="1 7">Cell membrane</location>
        <topology evidence="1 7">Multi-pass membrane protein</topology>
    </subcellularLocation>
</comment>
<evidence type="ECO:0000313" key="9">
    <source>
        <dbReference type="EMBL" id="MDD9205672.1"/>
    </source>
</evidence>
<keyword evidence="10" id="KW-1185">Reference proteome</keyword>
<proteinExistence type="inferred from homology"/>
<feature type="transmembrane region" description="Helical" evidence="7">
    <location>
        <begin position="18"/>
        <end position="35"/>
    </location>
</feature>
<name>A0ABT5TUD2_9MICO</name>
<feature type="transmembrane region" description="Helical" evidence="7">
    <location>
        <begin position="135"/>
        <end position="155"/>
    </location>
</feature>
<dbReference type="Gene3D" id="1.10.3720.10">
    <property type="entry name" value="MetI-like"/>
    <property type="match status" value="1"/>
</dbReference>
<evidence type="ECO:0000256" key="6">
    <source>
        <dbReference type="ARBA" id="ARBA00023136"/>
    </source>
</evidence>
<gene>
    <name evidence="9" type="ORF">PU560_04205</name>
</gene>
<feature type="transmembrane region" description="Helical" evidence="7">
    <location>
        <begin position="233"/>
        <end position="253"/>
    </location>
</feature>
<dbReference type="InterPro" id="IPR000515">
    <property type="entry name" value="MetI-like"/>
</dbReference>
<keyword evidence="5 7" id="KW-1133">Transmembrane helix</keyword>
<sequence length="265" mass="27285">MSAVAGLPGRRLTDGARAAYPALLVGVLGLAVWELGVQVTGVQSFILSAPSGIAAALAENYGTILSATRITATAIAIGMLLGTGLGLLGALLTSALDRFADPVIGVAAIVSCAPVVALAPIFNAWFGATSIMSKAGVAAIMVFFPVYVNATRGLLRVSPQHRELMSSVSGTPAQLMWMVRVPGALPYWFNGMRIASTLCVIGVIVAEYFGGSVNALGVYIANTAALSQFASTWAGVVIASILGLTIYATVGLLERLCLPWERATS</sequence>
<evidence type="ECO:0000256" key="7">
    <source>
        <dbReference type="RuleBase" id="RU363032"/>
    </source>
</evidence>
<protein>
    <submittedName>
        <fullName evidence="9">ABC transporter permease subunit</fullName>
    </submittedName>
</protein>
<keyword evidence="6 7" id="KW-0472">Membrane</keyword>
<organism evidence="9 10">
    <name type="scientific">Georgenia halotolerans</name>
    <dbReference type="NCBI Taxonomy" id="3028317"/>
    <lineage>
        <taxon>Bacteria</taxon>
        <taxon>Bacillati</taxon>
        <taxon>Actinomycetota</taxon>
        <taxon>Actinomycetes</taxon>
        <taxon>Micrococcales</taxon>
        <taxon>Bogoriellaceae</taxon>
        <taxon>Georgenia</taxon>
    </lineage>
</organism>
<dbReference type="Proteomes" id="UP001165561">
    <property type="component" value="Unassembled WGS sequence"/>
</dbReference>
<evidence type="ECO:0000259" key="8">
    <source>
        <dbReference type="PROSITE" id="PS50928"/>
    </source>
</evidence>
<accession>A0ABT5TUD2</accession>
<dbReference type="Pfam" id="PF00528">
    <property type="entry name" value="BPD_transp_1"/>
    <property type="match status" value="1"/>
</dbReference>
<reference evidence="9" key="1">
    <citation type="submission" date="2023-02" db="EMBL/GenBank/DDBJ databases">
        <title>Georgenia sp.10Sc9-8, isolated from a soil sample collected from the Taklamakan desert.</title>
        <authorList>
            <person name="Liu S."/>
        </authorList>
    </citation>
    <scope>NUCLEOTIDE SEQUENCE</scope>
    <source>
        <strain evidence="9">10Sc9-8</strain>
    </source>
</reference>
<dbReference type="EMBL" id="JARACI010000604">
    <property type="protein sequence ID" value="MDD9205672.1"/>
    <property type="molecule type" value="Genomic_DNA"/>
</dbReference>
<evidence type="ECO:0000256" key="2">
    <source>
        <dbReference type="ARBA" id="ARBA00022448"/>
    </source>
</evidence>
<dbReference type="SUPFAM" id="SSF161098">
    <property type="entry name" value="MetI-like"/>
    <property type="match status" value="1"/>
</dbReference>
<dbReference type="PROSITE" id="PS50928">
    <property type="entry name" value="ABC_TM1"/>
    <property type="match status" value="1"/>
</dbReference>
<keyword evidence="2 7" id="KW-0813">Transport</keyword>